<evidence type="ECO:0000259" key="1">
    <source>
        <dbReference type="PROSITE" id="PS51071"/>
    </source>
</evidence>
<dbReference type="Gene3D" id="3.40.50.10490">
    <property type="entry name" value="Glucose-6-phosphate isomerase like protein, domain 1"/>
    <property type="match status" value="1"/>
</dbReference>
<dbReference type="InterPro" id="IPR000281">
    <property type="entry name" value="HTH_RpiR"/>
</dbReference>
<reference evidence="3 4" key="1">
    <citation type="submission" date="2018-11" db="EMBL/GenBank/DDBJ databases">
        <title>Novel Erysipelotrichaceae bacterium isolated from small intestine of a swine.</title>
        <authorList>
            <person name="Kim J.S."/>
            <person name="Choe H."/>
            <person name="Lee Y.R."/>
            <person name="Kim K.M."/>
            <person name="Park D.S."/>
        </authorList>
    </citation>
    <scope>NUCLEOTIDE SEQUENCE [LARGE SCALE GENOMIC DNA]</scope>
    <source>
        <strain evidence="3 4">SG0102</strain>
    </source>
</reference>
<dbReference type="PROSITE" id="PS51464">
    <property type="entry name" value="SIS"/>
    <property type="match status" value="1"/>
</dbReference>
<dbReference type="Pfam" id="PF01380">
    <property type="entry name" value="SIS"/>
    <property type="match status" value="1"/>
</dbReference>
<dbReference type="RefSeq" id="WP_125120096.1">
    <property type="nucleotide sequence ID" value="NZ_AP019309.1"/>
</dbReference>
<dbReference type="GO" id="GO:1901135">
    <property type="term" value="P:carbohydrate derivative metabolic process"/>
    <property type="evidence" value="ECO:0007669"/>
    <property type="project" value="InterPro"/>
</dbReference>
<dbReference type="InterPro" id="IPR009057">
    <property type="entry name" value="Homeodomain-like_sf"/>
</dbReference>
<dbReference type="SUPFAM" id="SSF46689">
    <property type="entry name" value="Homeodomain-like"/>
    <property type="match status" value="1"/>
</dbReference>
<dbReference type="GO" id="GO:0097367">
    <property type="term" value="F:carbohydrate derivative binding"/>
    <property type="evidence" value="ECO:0007669"/>
    <property type="project" value="InterPro"/>
</dbReference>
<feature type="domain" description="HTH rpiR-type" evidence="1">
    <location>
        <begin position="1"/>
        <end position="77"/>
    </location>
</feature>
<dbReference type="AlphaFoldDB" id="A0A3G9JQU6"/>
<dbReference type="GO" id="GO:0003677">
    <property type="term" value="F:DNA binding"/>
    <property type="evidence" value="ECO:0007669"/>
    <property type="project" value="InterPro"/>
</dbReference>
<dbReference type="SUPFAM" id="SSF53697">
    <property type="entry name" value="SIS domain"/>
    <property type="match status" value="1"/>
</dbReference>
<dbReference type="EMBL" id="AP019309">
    <property type="protein sequence ID" value="BBH27363.1"/>
    <property type="molecule type" value="Genomic_DNA"/>
</dbReference>
<dbReference type="PANTHER" id="PTHR30514">
    <property type="entry name" value="GLUCOKINASE"/>
    <property type="match status" value="1"/>
</dbReference>
<dbReference type="PANTHER" id="PTHR30514:SF1">
    <property type="entry name" value="HTH-TYPE TRANSCRIPTIONAL REGULATOR HEXR-RELATED"/>
    <property type="match status" value="1"/>
</dbReference>
<dbReference type="InParanoid" id="A0A3G9JQU6"/>
<dbReference type="PROSITE" id="PS51071">
    <property type="entry name" value="HTH_RPIR"/>
    <property type="match status" value="1"/>
</dbReference>
<accession>A0A3G9JQU6</accession>
<dbReference type="KEGG" id="ebm:SG0102_22970"/>
<dbReference type="InterPro" id="IPR001347">
    <property type="entry name" value="SIS_dom"/>
</dbReference>
<evidence type="ECO:0000313" key="3">
    <source>
        <dbReference type="EMBL" id="BBH27363.1"/>
    </source>
</evidence>
<name>A0A3G9JQU6_9FIRM</name>
<evidence type="ECO:0000313" key="4">
    <source>
        <dbReference type="Proteomes" id="UP000268059"/>
    </source>
</evidence>
<dbReference type="Proteomes" id="UP000268059">
    <property type="component" value="Chromosome"/>
</dbReference>
<organism evidence="3 4">
    <name type="scientific">Intestinibaculum porci</name>
    <dbReference type="NCBI Taxonomy" id="2487118"/>
    <lineage>
        <taxon>Bacteria</taxon>
        <taxon>Bacillati</taxon>
        <taxon>Bacillota</taxon>
        <taxon>Erysipelotrichia</taxon>
        <taxon>Erysipelotrichales</taxon>
        <taxon>Erysipelotrichaceae</taxon>
        <taxon>Intestinibaculum</taxon>
    </lineage>
</organism>
<protein>
    <submittedName>
        <fullName evidence="3">HTH-type transcriptional regulator GlvR</fullName>
    </submittedName>
</protein>
<dbReference type="InterPro" id="IPR036388">
    <property type="entry name" value="WH-like_DNA-bd_sf"/>
</dbReference>
<gene>
    <name evidence="3" type="primary">glvR_1</name>
    <name evidence="3" type="ORF">SG0102_22970</name>
</gene>
<sequence length="263" mass="29898">MKLQEKISIYYTSLTNTERKICTVILDDPTVVSEHSIIDAATLCGTSKSAMLRFAKKLGYSGYSEFKYAVGESFIKEEKQNTESGDIYQEIVTSYSQTITELSKQDYNIQLTLLAEYIDQYKYVEVIGIGNSSFCAKQLKYSLFSHNKYIGDATDREEIKCLTQCITKDYLIIVFSVSGALDTYGQLVKAASQKKARVVLITMNPDNALEKYVNTSFVLPSTMHLLKDTKVLKQLDNRTTMHFFAEVISYYYGLYLEKQVLEG</sequence>
<feature type="domain" description="SIS" evidence="2">
    <location>
        <begin position="114"/>
        <end position="263"/>
    </location>
</feature>
<dbReference type="GO" id="GO:0003700">
    <property type="term" value="F:DNA-binding transcription factor activity"/>
    <property type="evidence" value="ECO:0007669"/>
    <property type="project" value="InterPro"/>
</dbReference>
<dbReference type="Pfam" id="PF01418">
    <property type="entry name" value="HTH_6"/>
    <property type="match status" value="1"/>
</dbReference>
<dbReference type="InterPro" id="IPR046348">
    <property type="entry name" value="SIS_dom_sf"/>
</dbReference>
<dbReference type="OrthoDB" id="9762536at2"/>
<evidence type="ECO:0000259" key="2">
    <source>
        <dbReference type="PROSITE" id="PS51464"/>
    </source>
</evidence>
<dbReference type="InterPro" id="IPR047640">
    <property type="entry name" value="RpiR-like"/>
</dbReference>
<dbReference type="Gene3D" id="1.10.10.10">
    <property type="entry name" value="Winged helix-like DNA-binding domain superfamily/Winged helix DNA-binding domain"/>
    <property type="match status" value="1"/>
</dbReference>
<proteinExistence type="predicted"/>
<keyword evidence="4" id="KW-1185">Reference proteome</keyword>